<dbReference type="PANTHER" id="PTHR37011">
    <property type="entry name" value="POT FAMILY PEPTIDE TRANSPORT PROTEIN-RELATED"/>
    <property type="match status" value="1"/>
</dbReference>
<feature type="signal peptide" evidence="6">
    <location>
        <begin position="1"/>
        <end position="16"/>
    </location>
</feature>
<keyword evidence="4" id="KW-0564">Palmitate</keyword>
<dbReference type="PANTHER" id="PTHR37011:SF1">
    <property type="entry name" value="POT FAMILY PEPTIDE TRANSPORT PROTEIN"/>
    <property type="match status" value="1"/>
</dbReference>
<evidence type="ECO:0000313" key="8">
    <source>
        <dbReference type="EMBL" id="GKX62147.1"/>
    </source>
</evidence>
<keyword evidence="2 6" id="KW-0732">Signal</keyword>
<evidence type="ECO:0000256" key="5">
    <source>
        <dbReference type="ARBA" id="ARBA00023288"/>
    </source>
</evidence>
<evidence type="ECO:0000256" key="4">
    <source>
        <dbReference type="ARBA" id="ARBA00023139"/>
    </source>
</evidence>
<keyword evidence="9" id="KW-1185">Reference proteome</keyword>
<dbReference type="InterPro" id="IPR010920">
    <property type="entry name" value="LSM_dom_sf"/>
</dbReference>
<reference evidence="8" key="1">
    <citation type="submission" date="2022-06" db="EMBL/GenBank/DDBJ databases">
        <title>Draft genome sequences of Pragia fontium str. JCM24417.</title>
        <authorList>
            <person name="Wakabayashi Y."/>
            <person name="Kojima K."/>
        </authorList>
    </citation>
    <scope>NUCLEOTIDE SEQUENCE</scope>
    <source>
        <strain evidence="8">JCM 24417</strain>
    </source>
</reference>
<name>A0ABQ5LEV0_9GAMM</name>
<organism evidence="8 9">
    <name type="scientific">Pragia fontium</name>
    <dbReference type="NCBI Taxonomy" id="82985"/>
    <lineage>
        <taxon>Bacteria</taxon>
        <taxon>Pseudomonadati</taxon>
        <taxon>Pseudomonadota</taxon>
        <taxon>Gammaproteobacteria</taxon>
        <taxon>Enterobacterales</taxon>
        <taxon>Budviciaceae</taxon>
        <taxon>Pragia</taxon>
    </lineage>
</organism>
<dbReference type="NCBIfam" id="NF033216">
    <property type="entry name" value="lipo_YgdI_YgdR"/>
    <property type="match status" value="1"/>
</dbReference>
<evidence type="ECO:0000256" key="1">
    <source>
        <dbReference type="ARBA" id="ARBA00022475"/>
    </source>
</evidence>
<evidence type="ECO:0000259" key="7">
    <source>
        <dbReference type="Pfam" id="PF06004"/>
    </source>
</evidence>
<feature type="domain" description="Lipoprotein YgdI/YgdR-like SH3-like" evidence="7">
    <location>
        <begin position="20"/>
        <end position="64"/>
    </location>
</feature>
<dbReference type="InterPro" id="IPR047807">
    <property type="entry name" value="YgdI/YgdR-like_SH3-like"/>
</dbReference>
<dbReference type="Pfam" id="PF06004">
    <property type="entry name" value="DUF903"/>
    <property type="match status" value="1"/>
</dbReference>
<accession>A0ABQ5LEV0</accession>
<dbReference type="InterPro" id="IPR010305">
    <property type="entry name" value="YgdI/YgdR-like"/>
</dbReference>
<keyword evidence="3" id="KW-0472">Membrane</keyword>
<dbReference type="SUPFAM" id="SSF50182">
    <property type="entry name" value="Sm-like ribonucleoproteins"/>
    <property type="match status" value="1"/>
</dbReference>
<dbReference type="EMBL" id="BRLJ01000001">
    <property type="protein sequence ID" value="GKX62147.1"/>
    <property type="molecule type" value="Genomic_DNA"/>
</dbReference>
<dbReference type="Gene3D" id="2.30.30.100">
    <property type="match status" value="1"/>
</dbReference>
<keyword evidence="5" id="KW-0449">Lipoprotein</keyword>
<keyword evidence="1" id="KW-1003">Cell membrane</keyword>
<sequence length="66" mass="7181">MALVGLVMVFGLTACASDYVTTTSGQIIVAKGKLELDKATGMARYVDQDGNEYEIHPEQISEMLEK</sequence>
<protein>
    <recommendedName>
        <fullName evidence="7">Lipoprotein YgdI/YgdR-like SH3-like domain-containing protein</fullName>
    </recommendedName>
</protein>
<comment type="caution">
    <text evidence="8">The sequence shown here is derived from an EMBL/GenBank/DDBJ whole genome shotgun (WGS) entry which is preliminary data.</text>
</comment>
<gene>
    <name evidence="8" type="ORF">SOASR032_07160</name>
</gene>
<feature type="chain" id="PRO_5045119518" description="Lipoprotein YgdI/YgdR-like SH3-like domain-containing protein" evidence="6">
    <location>
        <begin position="17"/>
        <end position="66"/>
    </location>
</feature>
<evidence type="ECO:0000256" key="3">
    <source>
        <dbReference type="ARBA" id="ARBA00023136"/>
    </source>
</evidence>
<evidence type="ECO:0000256" key="2">
    <source>
        <dbReference type="ARBA" id="ARBA00022729"/>
    </source>
</evidence>
<dbReference type="RefSeq" id="WP_261821563.1">
    <property type="nucleotide sequence ID" value="NZ_BRLJ01000001.1"/>
</dbReference>
<dbReference type="Proteomes" id="UP001059610">
    <property type="component" value="Unassembled WGS sequence"/>
</dbReference>
<proteinExistence type="predicted"/>
<evidence type="ECO:0000256" key="6">
    <source>
        <dbReference type="SAM" id="SignalP"/>
    </source>
</evidence>
<evidence type="ECO:0000313" key="9">
    <source>
        <dbReference type="Proteomes" id="UP001059610"/>
    </source>
</evidence>